<sequence length="167" mass="18510">MRGRGGRKGGRYKRDTRRNLRPPEFSRHAVTDVTSASFSFLSRGQSLCLLSQSGNGGAGGRLFREAGGRGKEGEREGRRCGGWERSSWKDRGDSEGRRSFWAGRSTGLELKRRRRRKMMYFTRCCGSAKAAMAAIGEQELAMETGSRTRLVHAGAASTLFRLQSLEG</sequence>
<feature type="region of interest" description="Disordered" evidence="1">
    <location>
        <begin position="61"/>
        <end position="95"/>
    </location>
</feature>
<proteinExistence type="predicted"/>
<dbReference type="EMBL" id="GQ996965">
    <property type="protein sequence ID" value="ADN93069.1"/>
    <property type="molecule type" value="Genomic_DNA"/>
</dbReference>
<protein>
    <submittedName>
        <fullName evidence="2">Uncharacterized protein</fullName>
    </submittedName>
</protein>
<reference evidence="2" key="1">
    <citation type="submission" date="2009-09" db="EMBL/GenBank/DDBJ databases">
        <title>Molecular basis of cutaneous infection by dermatophyte fungi.</title>
        <authorList>
            <person name="Burmester A."/>
            <person name="Shelest E."/>
            <person name="Glockner G."/>
            <person name="Heddergott C."/>
            <person name="Schindler S."/>
            <person name="Staib P."/>
            <person name="Heidel A."/>
            <person name="Felder M."/>
            <person name="Petzold A."/>
            <person name="Szafranski K."/>
            <person name="Monod M."/>
            <person name="Winkler R."/>
            <person name="Li W."/>
            <person name="Kniemeyer O."/>
            <person name="Schroeckh V."/>
            <person name="Hertweck C."/>
            <person name="Hube B."/>
            <person name="White T.C."/>
            <person name="Platzer M."/>
            <person name="Guthke R."/>
            <person name="Heitman J."/>
            <person name="Wostemeyer J."/>
            <person name="Zipfel P.F."/>
            <person name="Brakhage A.A."/>
        </authorList>
    </citation>
    <scope>NUCLEOTIDE SEQUENCE</scope>
    <source>
        <strain evidence="2">CBS 809.72</strain>
    </source>
</reference>
<dbReference type="AlphaFoldDB" id="E2DHI0"/>
<evidence type="ECO:0000313" key="2">
    <source>
        <dbReference type="EMBL" id="ADN93069.1"/>
    </source>
</evidence>
<feature type="compositionally biased region" description="Basic and acidic residues" evidence="1">
    <location>
        <begin position="62"/>
        <end position="95"/>
    </location>
</feature>
<organism evidence="2">
    <name type="scientific">Arthroderma benhamiae</name>
    <name type="common">Trichophyton mentagrophytes</name>
    <dbReference type="NCBI Taxonomy" id="63400"/>
    <lineage>
        <taxon>Eukaryota</taxon>
        <taxon>Fungi</taxon>
        <taxon>Dikarya</taxon>
        <taxon>Ascomycota</taxon>
        <taxon>Pezizomycotina</taxon>
        <taxon>Eurotiomycetes</taxon>
        <taxon>Eurotiomycetidae</taxon>
        <taxon>Onygenales</taxon>
        <taxon>Arthrodermataceae</taxon>
        <taxon>Trichophyton</taxon>
    </lineage>
</organism>
<evidence type="ECO:0000256" key="1">
    <source>
        <dbReference type="SAM" id="MobiDB-lite"/>
    </source>
</evidence>
<accession>E2DHI0</accession>
<feature type="compositionally biased region" description="Basic residues" evidence="1">
    <location>
        <begin position="1"/>
        <end position="20"/>
    </location>
</feature>
<name>E2DHI0_ARTBE</name>
<feature type="region of interest" description="Disordered" evidence="1">
    <location>
        <begin position="1"/>
        <end position="26"/>
    </location>
</feature>